<accession>A0ABP7AFT7</accession>
<dbReference type="NCBIfam" id="TIGR02286">
    <property type="entry name" value="PaaD"/>
    <property type="match status" value="1"/>
</dbReference>
<feature type="domain" description="Thioesterase" evidence="2">
    <location>
        <begin position="52"/>
        <end position="126"/>
    </location>
</feature>
<keyword evidence="4" id="KW-1185">Reference proteome</keyword>
<reference evidence="4" key="1">
    <citation type="journal article" date="2019" name="Int. J. Syst. Evol. Microbiol.">
        <title>The Global Catalogue of Microorganisms (GCM) 10K type strain sequencing project: providing services to taxonomists for standard genome sequencing and annotation.</title>
        <authorList>
            <consortium name="The Broad Institute Genomics Platform"/>
            <consortium name="The Broad Institute Genome Sequencing Center for Infectious Disease"/>
            <person name="Wu L."/>
            <person name="Ma J."/>
        </authorList>
    </citation>
    <scope>NUCLEOTIDE SEQUENCE [LARGE SCALE GENOMIC DNA]</scope>
    <source>
        <strain evidence="4">JCM 16544</strain>
    </source>
</reference>
<proteinExistence type="predicted"/>
<comment type="caution">
    <text evidence="3">The sequence shown here is derived from an EMBL/GenBank/DDBJ whole genome shotgun (WGS) entry which is preliminary data.</text>
</comment>
<dbReference type="EMBL" id="BAAAYU010000004">
    <property type="protein sequence ID" value="GAA3631359.1"/>
    <property type="molecule type" value="Genomic_DNA"/>
</dbReference>
<evidence type="ECO:0000313" key="3">
    <source>
        <dbReference type="EMBL" id="GAA3631359.1"/>
    </source>
</evidence>
<dbReference type="Gene3D" id="3.10.129.10">
    <property type="entry name" value="Hotdog Thioesterase"/>
    <property type="match status" value="1"/>
</dbReference>
<name>A0ABP7AFT7_9MICO</name>
<dbReference type="RefSeq" id="WP_344737149.1">
    <property type="nucleotide sequence ID" value="NZ_BAAAYU010000004.1"/>
</dbReference>
<sequence>MTSDDVFATEHTRAMIAGDAASAALGMTVVRAEPGHAVVTMTVRADMLNGFQVAHGGLVFALADTAFALACNETDTVTLAAGADIAFLSPARAGDVLEAVADRRALAGRSGLYDIRVTAQDGRVVAEVRGRSRTSALTMPSS</sequence>
<dbReference type="NCBIfam" id="TIGR00369">
    <property type="entry name" value="unchar_dom_1"/>
    <property type="match status" value="1"/>
</dbReference>
<dbReference type="CDD" id="cd03443">
    <property type="entry name" value="PaaI_thioesterase"/>
    <property type="match status" value="1"/>
</dbReference>
<dbReference type="InterPro" id="IPR052723">
    <property type="entry name" value="Acyl-CoA_thioesterase_PaaI"/>
</dbReference>
<dbReference type="InterPro" id="IPR011973">
    <property type="entry name" value="PaaD"/>
</dbReference>
<dbReference type="Proteomes" id="UP001501697">
    <property type="component" value="Unassembled WGS sequence"/>
</dbReference>
<protein>
    <submittedName>
        <fullName evidence="3">Hydroxyphenylacetyl-CoA thioesterase PaaI</fullName>
    </submittedName>
</protein>
<dbReference type="PANTHER" id="PTHR42856">
    <property type="entry name" value="ACYL-COENZYME A THIOESTERASE PAAI"/>
    <property type="match status" value="1"/>
</dbReference>
<keyword evidence="1" id="KW-0378">Hydrolase</keyword>
<dbReference type="Pfam" id="PF03061">
    <property type="entry name" value="4HBT"/>
    <property type="match status" value="1"/>
</dbReference>
<organism evidence="3 4">
    <name type="scientific">Microbacterium awajiense</name>
    <dbReference type="NCBI Taxonomy" id="415214"/>
    <lineage>
        <taxon>Bacteria</taxon>
        <taxon>Bacillati</taxon>
        <taxon>Actinomycetota</taxon>
        <taxon>Actinomycetes</taxon>
        <taxon>Micrococcales</taxon>
        <taxon>Microbacteriaceae</taxon>
        <taxon>Microbacterium</taxon>
    </lineage>
</organism>
<gene>
    <name evidence="3" type="primary">paaI</name>
    <name evidence="3" type="ORF">GCM10022200_12790</name>
</gene>
<dbReference type="SUPFAM" id="SSF54637">
    <property type="entry name" value="Thioesterase/thiol ester dehydrase-isomerase"/>
    <property type="match status" value="1"/>
</dbReference>
<evidence type="ECO:0000256" key="1">
    <source>
        <dbReference type="ARBA" id="ARBA00022801"/>
    </source>
</evidence>
<dbReference type="InterPro" id="IPR003736">
    <property type="entry name" value="PAAI_dom"/>
</dbReference>
<evidence type="ECO:0000313" key="4">
    <source>
        <dbReference type="Proteomes" id="UP001501697"/>
    </source>
</evidence>
<dbReference type="InterPro" id="IPR029069">
    <property type="entry name" value="HotDog_dom_sf"/>
</dbReference>
<evidence type="ECO:0000259" key="2">
    <source>
        <dbReference type="Pfam" id="PF03061"/>
    </source>
</evidence>
<dbReference type="InterPro" id="IPR006683">
    <property type="entry name" value="Thioestr_dom"/>
</dbReference>
<dbReference type="PANTHER" id="PTHR42856:SF1">
    <property type="entry name" value="ACYL-COENZYME A THIOESTERASE PAAI"/>
    <property type="match status" value="1"/>
</dbReference>